<organism evidence="2 3">
    <name type="scientific">Amycolatopsis iheyensis</name>
    <dbReference type="NCBI Taxonomy" id="2945988"/>
    <lineage>
        <taxon>Bacteria</taxon>
        <taxon>Bacillati</taxon>
        <taxon>Actinomycetota</taxon>
        <taxon>Actinomycetes</taxon>
        <taxon>Pseudonocardiales</taxon>
        <taxon>Pseudonocardiaceae</taxon>
        <taxon>Amycolatopsis</taxon>
    </lineage>
</organism>
<sequence>MTDLVARYWDMVLPTGMSPLPRLPLPAVTDRVDPVVLAGLLADPRCLDGFGAASGRRRTDLLAALAVWLEHLPAHLVPEPMRSRAARLRFVVWSLPFRLRALGEDADVLPERVDPPATRPGDQPPPPQMLQVDQAVLLLARTAREEWLSHLRAWQDDPWLSAVHHTDPARFEWELRWVTHAWPDDTAAADVRGRRLALVARRAGDIERGDDQDRVAGEVAEHHWLPRAALPVGSRASGPGGRRRAAAFGSLALAPLLLYAAQAGQLARWVALAQLAVGMVAVIAARPRRDALLLLRLPAASAAGALVLLSFTPRWWLDPDAWRVGLGLLAVSMLYLIIETRLHGVPVWAAVRRGTVIGLIGAGYAMTLSILILGFAAPSVAEDGQCLLGWWQHPPYTAHPYLPAQAAACADALHAGAAAAPAGFVLLLTGWSLAVGLAAQVLWDDRPVTAPLGRLKRTRGGPS</sequence>
<keyword evidence="3" id="KW-1185">Reference proteome</keyword>
<comment type="caution">
    <text evidence="2">The sequence shown here is derived from an EMBL/GenBank/DDBJ whole genome shotgun (WGS) entry which is preliminary data.</text>
</comment>
<feature type="transmembrane region" description="Helical" evidence="1">
    <location>
        <begin position="422"/>
        <end position="443"/>
    </location>
</feature>
<dbReference type="EMBL" id="JAMXQV010000024">
    <property type="protein sequence ID" value="MCR6488389.1"/>
    <property type="molecule type" value="Genomic_DNA"/>
</dbReference>
<protein>
    <submittedName>
        <fullName evidence="2">Uncharacterized protein</fullName>
    </submittedName>
</protein>
<feature type="transmembrane region" description="Helical" evidence="1">
    <location>
        <begin position="245"/>
        <end position="261"/>
    </location>
</feature>
<evidence type="ECO:0000256" key="1">
    <source>
        <dbReference type="SAM" id="Phobius"/>
    </source>
</evidence>
<feature type="transmembrane region" description="Helical" evidence="1">
    <location>
        <begin position="297"/>
        <end position="316"/>
    </location>
</feature>
<feature type="transmembrane region" description="Helical" evidence="1">
    <location>
        <begin position="359"/>
        <end position="381"/>
    </location>
</feature>
<reference evidence="2" key="1">
    <citation type="submission" date="2022-06" db="EMBL/GenBank/DDBJ databases">
        <title>Amycolatopsis iheyaensis sp. nov., a new species of the genus Amycolatopsis isolated from soil in Iheya island, Japan.</title>
        <authorList>
            <person name="Ngamcharungchit C."/>
            <person name="Kanto H."/>
            <person name="Take A."/>
            <person name="Intra B."/>
            <person name="Matsumoto A."/>
            <person name="Panbangred W."/>
            <person name="Inahashi Y."/>
        </authorList>
    </citation>
    <scope>NUCLEOTIDE SEQUENCE</scope>
    <source>
        <strain evidence="2">OK19-0408</strain>
    </source>
</reference>
<proteinExistence type="predicted"/>
<keyword evidence="1" id="KW-0472">Membrane</keyword>
<dbReference type="Proteomes" id="UP001144096">
    <property type="component" value="Unassembled WGS sequence"/>
</dbReference>
<evidence type="ECO:0000313" key="2">
    <source>
        <dbReference type="EMBL" id="MCR6488389.1"/>
    </source>
</evidence>
<feature type="transmembrane region" description="Helical" evidence="1">
    <location>
        <begin position="267"/>
        <end position="285"/>
    </location>
</feature>
<gene>
    <name evidence="2" type="ORF">M8542_36720</name>
</gene>
<dbReference type="RefSeq" id="WP_257924949.1">
    <property type="nucleotide sequence ID" value="NZ_JAMXQV010000024.1"/>
</dbReference>
<dbReference type="AlphaFoldDB" id="A0A9X2NKS2"/>
<accession>A0A9X2NKS2</accession>
<feature type="transmembrane region" description="Helical" evidence="1">
    <location>
        <begin position="322"/>
        <end position="338"/>
    </location>
</feature>
<name>A0A9X2NKS2_9PSEU</name>
<keyword evidence="1" id="KW-1133">Transmembrane helix</keyword>
<keyword evidence="1" id="KW-0812">Transmembrane</keyword>
<evidence type="ECO:0000313" key="3">
    <source>
        <dbReference type="Proteomes" id="UP001144096"/>
    </source>
</evidence>